<reference evidence="1 2" key="1">
    <citation type="journal article" date="2013" name="Genome Biol. Evol.">
        <title>Genome evolution and phylogenomic analysis of candidatus kinetoplastibacterium, the betaproteobacterial endosymbionts of strigomonas and angomonas.</title>
        <authorList>
            <person name="Alves J.M."/>
            <person name="Serrano M.G."/>
            <person name="Maia da Silva F."/>
            <person name="Voegtly L.J."/>
            <person name="Matveyev A.V."/>
            <person name="Teixeira M.M."/>
            <person name="Camargo E.P."/>
            <person name="Buck G.A."/>
        </authorList>
    </citation>
    <scope>NUCLEOTIDE SEQUENCE [LARGE SCALE GENOMIC DNA]</scope>
    <source>
        <strain evidence="1 2">TCC079E</strain>
    </source>
</reference>
<dbReference type="PATRIC" id="fig|1208919.3.peg.280"/>
<gene>
    <name evidence="1" type="ORF">CDSE_0533</name>
</gene>
<dbReference type="STRING" id="1208919.CDSE_0533"/>
<dbReference type="EMBL" id="CP003803">
    <property type="protein sequence ID" value="AGF46842.1"/>
    <property type="molecule type" value="Genomic_DNA"/>
</dbReference>
<dbReference type="KEGG" id="kde:CDSE_0533"/>
<dbReference type="RefSeq" id="WP_015396253.1">
    <property type="nucleotide sequence ID" value="NC_020294.1"/>
</dbReference>
<keyword evidence="2" id="KW-1185">Reference proteome</keyword>
<dbReference type="HOGENOM" id="CLU_1335511_0_0_4"/>
<name>M1LM94_9PROT</name>
<dbReference type="Proteomes" id="UP000011547">
    <property type="component" value="Chromosome"/>
</dbReference>
<accession>M1LM94</accession>
<evidence type="ECO:0000313" key="1">
    <source>
        <dbReference type="EMBL" id="AGF46842.1"/>
    </source>
</evidence>
<dbReference type="AlphaFoldDB" id="M1LM94"/>
<sequence length="205" mass="23968">MSFVIIILSKLFSINSSEEPLTNIIKSQMIMKAVKRTPLLICKISHLVKNNSREIFTAYNNDYQTLILSLNKYSNNYETSTFTNKEELINNIINILNLLNNKIPYCLKIKKQYDLKNKLINYFYKNIVVDHSSSLQKFPKLKFNNLDSKKSLKKAYNIKIIFSNKILSIGSSILNGIQKIKKLFGINMINISYLVRIFFNKNFQY</sequence>
<evidence type="ECO:0000313" key="2">
    <source>
        <dbReference type="Proteomes" id="UP000011547"/>
    </source>
</evidence>
<protein>
    <submittedName>
        <fullName evidence="1">Uncharacterized protein</fullName>
    </submittedName>
</protein>
<organism evidence="1 2">
    <name type="scientific">Candidatus Kinetoplastidibacterium desouzai TCC079E</name>
    <dbReference type="NCBI Taxonomy" id="1208919"/>
    <lineage>
        <taxon>Bacteria</taxon>
        <taxon>Pseudomonadati</taxon>
        <taxon>Pseudomonadota</taxon>
        <taxon>Betaproteobacteria</taxon>
        <taxon>Candidatus Kinetoplastidibacterium</taxon>
    </lineage>
</organism>
<proteinExistence type="predicted"/>